<reference evidence="2" key="1">
    <citation type="journal article" date="2023" name="Mol. Phylogenet. Evol.">
        <title>Genome-scale phylogeny and comparative genomics of the fungal order Sordariales.</title>
        <authorList>
            <person name="Hensen N."/>
            <person name="Bonometti L."/>
            <person name="Westerberg I."/>
            <person name="Brannstrom I.O."/>
            <person name="Guillou S."/>
            <person name="Cros-Aarteil S."/>
            <person name="Calhoun S."/>
            <person name="Haridas S."/>
            <person name="Kuo A."/>
            <person name="Mondo S."/>
            <person name="Pangilinan J."/>
            <person name="Riley R."/>
            <person name="LaButti K."/>
            <person name="Andreopoulos B."/>
            <person name="Lipzen A."/>
            <person name="Chen C."/>
            <person name="Yan M."/>
            <person name="Daum C."/>
            <person name="Ng V."/>
            <person name="Clum A."/>
            <person name="Steindorff A."/>
            <person name="Ohm R.A."/>
            <person name="Martin F."/>
            <person name="Silar P."/>
            <person name="Natvig D.O."/>
            <person name="Lalanne C."/>
            <person name="Gautier V."/>
            <person name="Ament-Velasquez S.L."/>
            <person name="Kruys A."/>
            <person name="Hutchinson M.I."/>
            <person name="Powell A.J."/>
            <person name="Barry K."/>
            <person name="Miller A.N."/>
            <person name="Grigoriev I.V."/>
            <person name="Debuchy R."/>
            <person name="Gladieux P."/>
            <person name="Hiltunen Thoren M."/>
            <person name="Johannesson H."/>
        </authorList>
    </citation>
    <scope>NUCLEOTIDE SEQUENCE</scope>
    <source>
        <strain evidence="2">CBS 359.72</strain>
    </source>
</reference>
<evidence type="ECO:0000313" key="2">
    <source>
        <dbReference type="EMBL" id="KAK4246805.1"/>
    </source>
</evidence>
<feature type="signal peptide" evidence="1">
    <location>
        <begin position="1"/>
        <end position="16"/>
    </location>
</feature>
<accession>A0AAN7CRW4</accession>
<evidence type="ECO:0000256" key="1">
    <source>
        <dbReference type="SAM" id="SignalP"/>
    </source>
</evidence>
<evidence type="ECO:0000313" key="3">
    <source>
        <dbReference type="Proteomes" id="UP001303647"/>
    </source>
</evidence>
<reference evidence="2" key="2">
    <citation type="submission" date="2023-05" db="EMBL/GenBank/DDBJ databases">
        <authorList>
            <consortium name="Lawrence Berkeley National Laboratory"/>
            <person name="Steindorff A."/>
            <person name="Hensen N."/>
            <person name="Bonometti L."/>
            <person name="Westerberg I."/>
            <person name="Brannstrom I.O."/>
            <person name="Guillou S."/>
            <person name="Cros-Aarteil S."/>
            <person name="Calhoun S."/>
            <person name="Haridas S."/>
            <person name="Kuo A."/>
            <person name="Mondo S."/>
            <person name="Pangilinan J."/>
            <person name="Riley R."/>
            <person name="Labutti K."/>
            <person name="Andreopoulos B."/>
            <person name="Lipzen A."/>
            <person name="Chen C."/>
            <person name="Yanf M."/>
            <person name="Daum C."/>
            <person name="Ng V."/>
            <person name="Clum A."/>
            <person name="Ohm R."/>
            <person name="Martin F."/>
            <person name="Silar P."/>
            <person name="Natvig D."/>
            <person name="Lalanne C."/>
            <person name="Gautier V."/>
            <person name="Ament-Velasquez S.L."/>
            <person name="Kruys A."/>
            <person name="Hutchinson M.I."/>
            <person name="Powell A.J."/>
            <person name="Barry K."/>
            <person name="Miller A.N."/>
            <person name="Grigoriev I.V."/>
            <person name="Debuchy R."/>
            <person name="Gladieux P."/>
            <person name="Thoren M.H."/>
            <person name="Johannesson H."/>
        </authorList>
    </citation>
    <scope>NUCLEOTIDE SEQUENCE</scope>
    <source>
        <strain evidence="2">CBS 359.72</strain>
    </source>
</reference>
<proteinExistence type="predicted"/>
<keyword evidence="1" id="KW-0732">Signal</keyword>
<feature type="chain" id="PRO_5042860772" evidence="1">
    <location>
        <begin position="17"/>
        <end position="162"/>
    </location>
</feature>
<name>A0AAN7CRW4_9PEZI</name>
<gene>
    <name evidence="2" type="ORF">C7999DRAFT_32776</name>
</gene>
<sequence length="162" mass="18106">MKLLFTFTSLLALASASPVAISPKEINSLEKRDTEIIYLINCRHDVSCCTPQTHSSHIAYYAASGQSQNGEVPSSSNLCTVDANNYAWWEQDGKGCTFTTGVTFTSHIDSDAQSRPLYSWSGWGTNGFKNFDCFRDNGRELYRTSGPEWANRCNSIYYCLPQ</sequence>
<organism evidence="2 3">
    <name type="scientific">Corynascus novoguineensis</name>
    <dbReference type="NCBI Taxonomy" id="1126955"/>
    <lineage>
        <taxon>Eukaryota</taxon>
        <taxon>Fungi</taxon>
        <taxon>Dikarya</taxon>
        <taxon>Ascomycota</taxon>
        <taxon>Pezizomycotina</taxon>
        <taxon>Sordariomycetes</taxon>
        <taxon>Sordariomycetidae</taxon>
        <taxon>Sordariales</taxon>
        <taxon>Chaetomiaceae</taxon>
        <taxon>Corynascus</taxon>
    </lineage>
</organism>
<dbReference type="Proteomes" id="UP001303647">
    <property type="component" value="Unassembled WGS sequence"/>
</dbReference>
<keyword evidence="3" id="KW-1185">Reference proteome</keyword>
<comment type="caution">
    <text evidence="2">The sequence shown here is derived from an EMBL/GenBank/DDBJ whole genome shotgun (WGS) entry which is preliminary data.</text>
</comment>
<dbReference type="EMBL" id="MU857666">
    <property type="protein sequence ID" value="KAK4246805.1"/>
    <property type="molecule type" value="Genomic_DNA"/>
</dbReference>
<protein>
    <submittedName>
        <fullName evidence="2">Uncharacterized protein</fullName>
    </submittedName>
</protein>
<dbReference type="AlphaFoldDB" id="A0AAN7CRW4"/>